<accession>A0A4R8WBJ3</accession>
<organism evidence="1 2">
    <name type="scientific">Cryobacterium mannosilyticum</name>
    <dbReference type="NCBI Taxonomy" id="1259190"/>
    <lineage>
        <taxon>Bacteria</taxon>
        <taxon>Bacillati</taxon>
        <taxon>Actinomycetota</taxon>
        <taxon>Actinomycetes</taxon>
        <taxon>Micrococcales</taxon>
        <taxon>Microbacteriaceae</taxon>
        <taxon>Cryobacterium</taxon>
    </lineage>
</organism>
<proteinExistence type="predicted"/>
<dbReference type="AlphaFoldDB" id="A0A4R8WBJ3"/>
<protein>
    <submittedName>
        <fullName evidence="1">Uncharacterized protein</fullName>
    </submittedName>
</protein>
<evidence type="ECO:0000313" key="1">
    <source>
        <dbReference type="EMBL" id="TFC06382.1"/>
    </source>
</evidence>
<dbReference type="Proteomes" id="UP000297643">
    <property type="component" value="Unassembled WGS sequence"/>
</dbReference>
<name>A0A4R8WBJ3_9MICO</name>
<keyword evidence="2" id="KW-1185">Reference proteome</keyword>
<sequence length="103" mass="11460">MHHRLRRVGRVALDVNQVDRFLAVREAGETTSQSEMGGFDAAFEQLGPTVSPSSVDSVSKVRTCPLDMVNGDQPPMYQQWRSPVLLATADSLQLVAHRILRRT</sequence>
<dbReference type="RefSeq" id="WP_134507364.1">
    <property type="nucleotide sequence ID" value="NZ_SOFM01000010.1"/>
</dbReference>
<evidence type="ECO:0000313" key="2">
    <source>
        <dbReference type="Proteomes" id="UP000297643"/>
    </source>
</evidence>
<comment type="caution">
    <text evidence="1">The sequence shown here is derived from an EMBL/GenBank/DDBJ whole genome shotgun (WGS) entry which is preliminary data.</text>
</comment>
<dbReference type="EMBL" id="SOFM01000010">
    <property type="protein sequence ID" value="TFC06382.1"/>
    <property type="molecule type" value="Genomic_DNA"/>
</dbReference>
<reference evidence="1 2" key="1">
    <citation type="submission" date="2019-03" db="EMBL/GenBank/DDBJ databases">
        <title>Genomics of glacier-inhabiting Cryobacterium strains.</title>
        <authorList>
            <person name="Liu Q."/>
            <person name="Xin Y.-H."/>
        </authorList>
    </citation>
    <scope>NUCLEOTIDE SEQUENCE [LARGE SCALE GENOMIC DNA]</scope>
    <source>
        <strain evidence="1 2">RHLT2-21</strain>
    </source>
</reference>
<gene>
    <name evidence="1" type="ORF">E3O32_04690</name>
</gene>